<dbReference type="UniPathway" id="UPA00143"/>
<feature type="region of interest" description="Disordered" evidence="7">
    <location>
        <begin position="459"/>
        <end position="531"/>
    </location>
</feature>
<feature type="region of interest" description="Disordered" evidence="7">
    <location>
        <begin position="394"/>
        <end position="414"/>
    </location>
</feature>
<feature type="compositionally biased region" description="Polar residues" evidence="7">
    <location>
        <begin position="460"/>
        <end position="475"/>
    </location>
</feature>
<evidence type="ECO:0000313" key="9">
    <source>
        <dbReference type="Ensembl" id="ENSCPRP00005011602.1"/>
    </source>
</evidence>
<keyword evidence="4" id="KW-0808">Transferase</keyword>
<evidence type="ECO:0000256" key="4">
    <source>
        <dbReference type="ARBA" id="ARBA00022679"/>
    </source>
</evidence>
<evidence type="ECO:0000313" key="10">
    <source>
        <dbReference type="Proteomes" id="UP000594220"/>
    </source>
</evidence>
<keyword evidence="10" id="KW-1185">Reference proteome</keyword>
<dbReference type="InterPro" id="IPR039398">
    <property type="entry name" value="Deltex_fam"/>
</dbReference>
<dbReference type="PANTHER" id="PTHR12622">
    <property type="entry name" value="DELTEX-RELATED"/>
    <property type="match status" value="1"/>
</dbReference>
<feature type="region of interest" description="Disordered" evidence="7">
    <location>
        <begin position="737"/>
        <end position="768"/>
    </location>
</feature>
<dbReference type="GO" id="GO:0007219">
    <property type="term" value="P:Notch signaling pathway"/>
    <property type="evidence" value="ECO:0007669"/>
    <property type="project" value="InterPro"/>
</dbReference>
<dbReference type="Gene3D" id="3.30.70.330">
    <property type="match status" value="1"/>
</dbReference>
<feature type="compositionally biased region" description="Polar residues" evidence="7">
    <location>
        <begin position="737"/>
        <end position="758"/>
    </location>
</feature>
<dbReference type="OMA" id="QRTKCGA"/>
<feature type="compositionally biased region" description="Low complexity" evidence="7">
    <location>
        <begin position="565"/>
        <end position="574"/>
    </location>
</feature>
<feature type="domain" description="RRM" evidence="8">
    <location>
        <begin position="4"/>
        <end position="86"/>
    </location>
</feature>
<protein>
    <recommendedName>
        <fullName evidence="3">RING-type E3 ubiquitin transferase</fullName>
        <ecNumber evidence="3">2.3.2.27</ecNumber>
    </recommendedName>
</protein>
<dbReference type="AlphaFoldDB" id="A0A7M4ELI0"/>
<dbReference type="InterPro" id="IPR057051">
    <property type="entry name" value="PARP14_RPM_1"/>
</dbReference>
<dbReference type="Gene3D" id="3.30.390.130">
    <property type="match status" value="1"/>
</dbReference>
<proteinExistence type="predicted"/>
<evidence type="ECO:0000259" key="8">
    <source>
        <dbReference type="PROSITE" id="PS50102"/>
    </source>
</evidence>
<dbReference type="Pfam" id="PF23222">
    <property type="entry name" value="RRM_PARP14_1"/>
    <property type="match status" value="1"/>
</dbReference>
<dbReference type="InterPro" id="IPR039396">
    <property type="entry name" value="Deltex_C"/>
</dbReference>
<evidence type="ECO:0000256" key="1">
    <source>
        <dbReference type="ARBA" id="ARBA00000900"/>
    </source>
</evidence>
<feature type="region of interest" description="Disordered" evidence="7">
    <location>
        <begin position="562"/>
        <end position="593"/>
    </location>
</feature>
<dbReference type="Pfam" id="PF18102">
    <property type="entry name" value="DTC"/>
    <property type="match status" value="1"/>
</dbReference>
<organism evidence="9 10">
    <name type="scientific">Crocodylus porosus</name>
    <name type="common">Saltwater crocodile</name>
    <name type="synonym">Estuarine crocodile</name>
    <dbReference type="NCBI Taxonomy" id="8502"/>
    <lineage>
        <taxon>Eukaryota</taxon>
        <taxon>Metazoa</taxon>
        <taxon>Chordata</taxon>
        <taxon>Craniata</taxon>
        <taxon>Vertebrata</taxon>
        <taxon>Euteleostomi</taxon>
        <taxon>Archelosauria</taxon>
        <taxon>Archosauria</taxon>
        <taxon>Crocodylia</taxon>
        <taxon>Longirostres</taxon>
        <taxon>Crocodylidae</taxon>
        <taxon>Crocodylus</taxon>
    </lineage>
</organism>
<dbReference type="GO" id="GO:0016567">
    <property type="term" value="P:protein ubiquitination"/>
    <property type="evidence" value="ECO:0007669"/>
    <property type="project" value="UniProtKB-UniPathway"/>
</dbReference>
<feature type="region of interest" description="Disordered" evidence="7">
    <location>
        <begin position="817"/>
        <end position="846"/>
    </location>
</feature>
<feature type="compositionally biased region" description="Basic and acidic residues" evidence="7">
    <location>
        <begin position="855"/>
        <end position="870"/>
    </location>
</feature>
<evidence type="ECO:0000256" key="7">
    <source>
        <dbReference type="SAM" id="MobiDB-lite"/>
    </source>
</evidence>
<comment type="catalytic activity">
    <reaction evidence="1">
        <text>S-ubiquitinyl-[E2 ubiquitin-conjugating enzyme]-L-cysteine + [acceptor protein]-L-lysine = [E2 ubiquitin-conjugating enzyme]-L-cysteine + N(6)-ubiquitinyl-[acceptor protein]-L-lysine.</text>
        <dbReference type="EC" id="2.3.2.27"/>
    </reaction>
</comment>
<feature type="compositionally biased region" description="Basic and acidic residues" evidence="7">
    <location>
        <begin position="209"/>
        <end position="219"/>
    </location>
</feature>
<dbReference type="GO" id="GO:0046872">
    <property type="term" value="F:metal ion binding"/>
    <property type="evidence" value="ECO:0007669"/>
    <property type="project" value="UniProtKB-KW"/>
</dbReference>
<evidence type="ECO:0000256" key="6">
    <source>
        <dbReference type="PROSITE-ProRule" id="PRU00176"/>
    </source>
</evidence>
<keyword evidence="6" id="KW-0694">RNA-binding</keyword>
<dbReference type="InterPro" id="IPR012677">
    <property type="entry name" value="Nucleotide-bd_a/b_plait_sf"/>
</dbReference>
<reference evidence="9" key="1">
    <citation type="submission" date="2025-08" db="UniProtKB">
        <authorList>
            <consortium name="Ensembl"/>
        </authorList>
    </citation>
    <scope>IDENTIFICATION</scope>
</reference>
<evidence type="ECO:0000256" key="2">
    <source>
        <dbReference type="ARBA" id="ARBA00004906"/>
    </source>
</evidence>
<comment type="pathway">
    <text evidence="2">Protein modification; protein ubiquitination.</text>
</comment>
<keyword evidence="5" id="KW-0479">Metal-binding</keyword>
<feature type="region of interest" description="Disordered" evidence="7">
    <location>
        <begin position="851"/>
        <end position="870"/>
    </location>
</feature>
<feature type="region of interest" description="Disordered" evidence="7">
    <location>
        <begin position="928"/>
        <end position="980"/>
    </location>
</feature>
<dbReference type="EC" id="2.3.2.27" evidence="3"/>
<dbReference type="GeneTree" id="ENSGT00940000154578"/>
<dbReference type="InterPro" id="IPR039399">
    <property type="entry name" value="Deltex_C_sf"/>
</dbReference>
<name>A0A7M4ELI0_CROPO</name>
<dbReference type="Proteomes" id="UP000594220">
    <property type="component" value="Unplaced"/>
</dbReference>
<dbReference type="InterPro" id="IPR000504">
    <property type="entry name" value="RRM_dom"/>
</dbReference>
<gene>
    <name evidence="9" type="primary">LOC109320395</name>
</gene>
<accession>A0A7M4ELI0</accession>
<evidence type="ECO:0000256" key="5">
    <source>
        <dbReference type="ARBA" id="ARBA00022723"/>
    </source>
</evidence>
<reference evidence="9" key="2">
    <citation type="submission" date="2025-09" db="UniProtKB">
        <authorList>
            <consortium name="Ensembl"/>
        </authorList>
    </citation>
    <scope>IDENTIFICATION</scope>
</reference>
<dbReference type="GO" id="GO:0003723">
    <property type="term" value="F:RNA binding"/>
    <property type="evidence" value="ECO:0007669"/>
    <property type="project" value="UniProtKB-UniRule"/>
</dbReference>
<dbReference type="Ensembl" id="ENSCPRT00005013677.1">
    <property type="protein sequence ID" value="ENSCPRP00005011602.1"/>
    <property type="gene ID" value="ENSCPRG00005008262.1"/>
</dbReference>
<sequence>MAGRIVRVGGIPTDIPPESVADKLTIHFLRTRNGGGEIADIQITADCPSHALITFEEEEVAQRVLKMENHILSTGGKKYLLKVTAALAEPSPDEIFVGVSMIIDYGKFPDGKTLLRNLRKDYSNVQVSFDRRETLCTIKGPFMEMQAFSNQLLHSLNLGGQPTMESRLAGACHVAKVPYMSDSQQVSRSPPPELRTKKQPSGSQACEEAAERPLHREPVDGEAVEQLEDFSLVMDSDIYLYMQKFCRDQYQEVLHQHKVDVVDVSSDGVTILYLQASSEKPGDIGSLVQARLVLLQLYQQLEFSLRKEKISKRELSGDSRMWGGLPSILQKLYPELLCHEDEKHLCLIGNMVDLSLAKQYIQDLSTRLEAEHVLKTPSASLAPNLAALHRVDKPAPTADVSTSRLRPGRLEPKGEHKLAVNFSVPKAMSLTGAWPMQDRSSQMAGQGKLPGSWLKEAKTLGQSSPAAQNQPSAEAQQKDQKELDRMKSSSLRARPKNLILVSSNREGSPQGGQSLGSLTSSGPVKPQPLSSMSNAFQSLGLFDTTGTCSALDSKPLLSKGTLRRSNSFSISQSKESSKPQDPSQTTRGDPGVMEEISLDAVQWAYLKDVHQSAIEELCREAGVQLTEQSSSGCTSLMLQAEDRTKVLQAKWKMQSLCLQVCPTLIYQSLSYSELDVDGPNDEDLAKLCSLLKGCSTQVHLSKDRYKLQLTCPKGLLPKVSEVFQRFSAWRLHALHSSPQTPGLGSTRGTECPGTTQEARSPDPPLGTGYHCSLGSLGLKQLEICSDTDQSDMQEGGSGQIGADELGPESLMSILKTSNSQPVLGPGDLTYQPDSRDGQGDSGHIDTNLADIQHLSPRDSQDLQKEERPVGELEVARVKQVLPDKFQLTRDRSRGSASEEAGSLPPPFPTIDGAPQSLPIWLCSSVSTQPRRAMGERSSMLQPGSQKEPSSTIEAGDTQEEPKASEVQPRSPSSGPGQEASQHQLETCDQCQTSRTATCRAPGGRTLCRTCFAAEDRLALCSNTPSTANQGTFRISSLSQSLPGFYRDPTLKLIYNIPDGVQGAKDPRPGRPYKGGHFLAFLPDNREGKKTAQLLKKAFEHGLTFQIRSDGKEEKVTWGPIPHKTSLEGGKPRSLQVIIPFSAVVVTALPTGVALQGKDHF</sequence>
<feature type="region of interest" description="Disordered" evidence="7">
    <location>
        <begin position="181"/>
        <end position="219"/>
    </location>
</feature>
<feature type="compositionally biased region" description="Basic and acidic residues" evidence="7">
    <location>
        <begin position="476"/>
        <end position="487"/>
    </location>
</feature>
<feature type="compositionally biased region" description="Polar residues" evidence="7">
    <location>
        <begin position="938"/>
        <end position="952"/>
    </location>
</feature>
<dbReference type="PROSITE" id="PS50102">
    <property type="entry name" value="RRM"/>
    <property type="match status" value="1"/>
</dbReference>
<feature type="compositionally biased region" description="Polar residues" evidence="7">
    <location>
        <begin position="967"/>
        <end position="980"/>
    </location>
</feature>
<feature type="region of interest" description="Disordered" evidence="7">
    <location>
        <begin position="885"/>
        <end position="915"/>
    </location>
</feature>
<dbReference type="GO" id="GO:0061630">
    <property type="term" value="F:ubiquitin protein ligase activity"/>
    <property type="evidence" value="ECO:0007669"/>
    <property type="project" value="UniProtKB-EC"/>
</dbReference>
<evidence type="ECO:0000256" key="3">
    <source>
        <dbReference type="ARBA" id="ARBA00012483"/>
    </source>
</evidence>